<sequence length="290" mass="32433">MLPPLAPRHQQQGWEDFFRQVDRMLWPIFMHAVLRRQTVGATTCHLARTDFVKLLVEASGMSSAELGLVWVAEARRTNCFAFSTFKRAIAIVAHRLSPDESPIEAFVSFLIRFSENAAKHERVDVSFEWTTCGTLLATFGPCLTDIFSCYAGRDSLVDARAWAAFAADFALVDRLSAIHITTILVDSLSIAAVDDLGAMDRDEFVEAVFRAALTLADNTGKNPNIRLVAGFRIMQAHLKTHLFENTRAKLRHPCATLPVVPKYHVLLRATTAFSNLVDLAAQHPDHQPWF</sequence>
<protein>
    <submittedName>
        <fullName evidence="1">Uncharacterized protein</fullName>
    </submittedName>
</protein>
<proteinExistence type="predicted"/>
<comment type="caution">
    <text evidence="1">The sequence shown here is derived from an EMBL/GenBank/DDBJ whole genome shotgun (WGS) entry which is preliminary data.</text>
</comment>
<dbReference type="Proteomes" id="UP001230188">
    <property type="component" value="Unassembled WGS sequence"/>
</dbReference>
<name>A0AAD7XL73_9STRA</name>
<dbReference type="AlphaFoldDB" id="A0AAD7XL73"/>
<evidence type="ECO:0000313" key="1">
    <source>
        <dbReference type="EMBL" id="KAJ8604004.1"/>
    </source>
</evidence>
<evidence type="ECO:0000313" key="2">
    <source>
        <dbReference type="Proteomes" id="UP001230188"/>
    </source>
</evidence>
<reference evidence="1" key="1">
    <citation type="submission" date="2023-01" db="EMBL/GenBank/DDBJ databases">
        <title>Metagenome sequencing of chrysophaentin producing Chrysophaeum taylorii.</title>
        <authorList>
            <person name="Davison J."/>
            <person name="Bewley C."/>
        </authorList>
    </citation>
    <scope>NUCLEOTIDE SEQUENCE</scope>
    <source>
        <strain evidence="1">NIES-1699</strain>
    </source>
</reference>
<organism evidence="1 2">
    <name type="scientific">Chrysophaeum taylorii</name>
    <dbReference type="NCBI Taxonomy" id="2483200"/>
    <lineage>
        <taxon>Eukaryota</taxon>
        <taxon>Sar</taxon>
        <taxon>Stramenopiles</taxon>
        <taxon>Ochrophyta</taxon>
        <taxon>Pelagophyceae</taxon>
        <taxon>Pelagomonadales</taxon>
        <taxon>Pelagomonadaceae</taxon>
        <taxon>Chrysophaeum</taxon>
    </lineage>
</organism>
<keyword evidence="2" id="KW-1185">Reference proteome</keyword>
<accession>A0AAD7XL73</accession>
<dbReference type="EMBL" id="JAQMWT010000341">
    <property type="protein sequence ID" value="KAJ8604004.1"/>
    <property type="molecule type" value="Genomic_DNA"/>
</dbReference>
<gene>
    <name evidence="1" type="ORF">CTAYLR_003343</name>
</gene>